<organism evidence="1 2">
    <name type="scientific">Occultella aeris</name>
    <dbReference type="NCBI Taxonomy" id="2761496"/>
    <lineage>
        <taxon>Bacteria</taxon>
        <taxon>Bacillati</taxon>
        <taxon>Actinomycetota</taxon>
        <taxon>Actinomycetes</taxon>
        <taxon>Micrococcales</taxon>
        <taxon>Ruaniaceae</taxon>
        <taxon>Occultella</taxon>
    </lineage>
</organism>
<dbReference type="AlphaFoldDB" id="A0A7M4DLY3"/>
<evidence type="ECO:0000313" key="1">
    <source>
        <dbReference type="EMBL" id="VZO38314.1"/>
    </source>
</evidence>
<dbReference type="Proteomes" id="UP000419743">
    <property type="component" value="Unassembled WGS sequence"/>
</dbReference>
<comment type="caution">
    <text evidence="1">The sequence shown here is derived from an EMBL/GenBank/DDBJ whole genome shotgun (WGS) entry which is preliminary data.</text>
</comment>
<accession>A0A7M4DLY3</accession>
<evidence type="ECO:0000313" key="2">
    <source>
        <dbReference type="Proteomes" id="UP000419743"/>
    </source>
</evidence>
<gene>
    <name evidence="1" type="ORF">HALOF300_03150</name>
</gene>
<reference evidence="1 2" key="1">
    <citation type="submission" date="2019-11" db="EMBL/GenBank/DDBJ databases">
        <authorList>
            <person name="Criscuolo A."/>
        </authorList>
    </citation>
    <scope>NUCLEOTIDE SEQUENCE [LARGE SCALE GENOMIC DNA]</scope>
    <source>
        <strain evidence="1">CIP111667</strain>
    </source>
</reference>
<proteinExistence type="predicted"/>
<keyword evidence="2" id="KW-1185">Reference proteome</keyword>
<dbReference type="EMBL" id="CACRYJ010000046">
    <property type="protein sequence ID" value="VZO38314.1"/>
    <property type="molecule type" value="Genomic_DNA"/>
</dbReference>
<sequence length="55" mass="5643">MMNLIDTQSTRVDIRPRAVVFTPGRAKGTAGGSRLAPIGFAVPGTAMPGSASRIS</sequence>
<protein>
    <submittedName>
        <fullName evidence="1">Uncharacterized protein</fullName>
    </submittedName>
</protein>
<name>A0A7M4DLY3_9MICO</name>